<proteinExistence type="predicted"/>
<gene>
    <name evidence="1" type="ORF">OUZ56_011734</name>
</gene>
<protein>
    <submittedName>
        <fullName evidence="1">Uncharacterized protein</fullName>
    </submittedName>
</protein>
<evidence type="ECO:0000313" key="1">
    <source>
        <dbReference type="EMBL" id="KAK4006579.1"/>
    </source>
</evidence>
<dbReference type="EMBL" id="JAOYFB010000002">
    <property type="protein sequence ID" value="KAK4006579.1"/>
    <property type="molecule type" value="Genomic_DNA"/>
</dbReference>
<comment type="caution">
    <text evidence="1">The sequence shown here is derived from an EMBL/GenBank/DDBJ whole genome shotgun (WGS) entry which is preliminary data.</text>
</comment>
<dbReference type="Proteomes" id="UP001234178">
    <property type="component" value="Unassembled WGS sequence"/>
</dbReference>
<name>A0ABQ9Z181_9CRUS</name>
<reference evidence="1 2" key="1">
    <citation type="journal article" date="2023" name="Nucleic Acids Res.">
        <title>The hologenome of Daphnia magna reveals possible DNA methylation and microbiome-mediated evolution of the host genome.</title>
        <authorList>
            <person name="Chaturvedi A."/>
            <person name="Li X."/>
            <person name="Dhandapani V."/>
            <person name="Marshall H."/>
            <person name="Kissane S."/>
            <person name="Cuenca-Cambronero M."/>
            <person name="Asole G."/>
            <person name="Calvet F."/>
            <person name="Ruiz-Romero M."/>
            <person name="Marangio P."/>
            <person name="Guigo R."/>
            <person name="Rago D."/>
            <person name="Mirbahai L."/>
            <person name="Eastwood N."/>
            <person name="Colbourne J.K."/>
            <person name="Zhou J."/>
            <person name="Mallon E."/>
            <person name="Orsini L."/>
        </authorList>
    </citation>
    <scope>NUCLEOTIDE SEQUENCE [LARGE SCALE GENOMIC DNA]</scope>
    <source>
        <strain evidence="1">LRV0_1</strain>
    </source>
</reference>
<sequence>MCRILYLYATVSLHGLPVEVDQRPIPFISQINGGTLKGFPQIPLERERQGHDLLCVYGKTNKIH</sequence>
<evidence type="ECO:0000313" key="2">
    <source>
        <dbReference type="Proteomes" id="UP001234178"/>
    </source>
</evidence>
<accession>A0ABQ9Z181</accession>
<organism evidence="1 2">
    <name type="scientific">Daphnia magna</name>
    <dbReference type="NCBI Taxonomy" id="35525"/>
    <lineage>
        <taxon>Eukaryota</taxon>
        <taxon>Metazoa</taxon>
        <taxon>Ecdysozoa</taxon>
        <taxon>Arthropoda</taxon>
        <taxon>Crustacea</taxon>
        <taxon>Branchiopoda</taxon>
        <taxon>Diplostraca</taxon>
        <taxon>Cladocera</taxon>
        <taxon>Anomopoda</taxon>
        <taxon>Daphniidae</taxon>
        <taxon>Daphnia</taxon>
    </lineage>
</organism>
<keyword evidence="2" id="KW-1185">Reference proteome</keyword>